<dbReference type="Gene3D" id="3.30.360.10">
    <property type="entry name" value="Dihydrodipicolinate Reductase, domain 2"/>
    <property type="match status" value="1"/>
</dbReference>
<gene>
    <name evidence="2" type="ORF">ILP92_04305</name>
</gene>
<dbReference type="SUPFAM" id="SSF51735">
    <property type="entry name" value="NAD(P)-binding Rossmann-fold domains"/>
    <property type="match status" value="1"/>
</dbReference>
<dbReference type="GO" id="GO:0000166">
    <property type="term" value="F:nucleotide binding"/>
    <property type="evidence" value="ECO:0007669"/>
    <property type="project" value="InterPro"/>
</dbReference>
<name>A0A934IHI0_9RHOB</name>
<dbReference type="Proteomes" id="UP000642488">
    <property type="component" value="Unassembled WGS sequence"/>
</dbReference>
<dbReference type="Pfam" id="PF01408">
    <property type="entry name" value="GFO_IDH_MocA"/>
    <property type="match status" value="1"/>
</dbReference>
<keyword evidence="3" id="KW-1185">Reference proteome</keyword>
<dbReference type="InterPro" id="IPR036291">
    <property type="entry name" value="NAD(P)-bd_dom_sf"/>
</dbReference>
<dbReference type="EMBL" id="JAEKPD010000002">
    <property type="protein sequence ID" value="MBJ3761969.1"/>
    <property type="molecule type" value="Genomic_DNA"/>
</dbReference>
<sequence>MSVTKIAIMGVGKIARDQHIPAIAARDDFELAATVSGSGGVDGIENHDTLADLLDARPDISAIAMTMPPMPRFDAARRAIAAGRHVMLEKPPGATTSEVRQLIDMARAAGVTLHGTWHSRHADAVASVRQWLATRTITGGHILWKENVREWHPGQQWIWQPGGMGVFDTGINALSILTEILPVDLRVRTSVLSFPANRDAPIAADLVFAGPDGVTITADMDWRYADTARWEQTIKTEDGTVKLLEGGARWTLDGVKQKAEGPGEYPGVYARFAELLSRGESDVDDRPLRHVADAFLLAKHISVDPFHDDA</sequence>
<evidence type="ECO:0000313" key="2">
    <source>
        <dbReference type="EMBL" id="MBJ3761969.1"/>
    </source>
</evidence>
<accession>A0A934IHI0</accession>
<protein>
    <submittedName>
        <fullName evidence="2">Gfo/Idh/MocA family oxidoreductase</fullName>
    </submittedName>
</protein>
<organism evidence="2 3">
    <name type="scientific">Palleronia pontilimi</name>
    <dbReference type="NCBI Taxonomy" id="1964209"/>
    <lineage>
        <taxon>Bacteria</taxon>
        <taxon>Pseudomonadati</taxon>
        <taxon>Pseudomonadota</taxon>
        <taxon>Alphaproteobacteria</taxon>
        <taxon>Rhodobacterales</taxon>
        <taxon>Roseobacteraceae</taxon>
        <taxon>Palleronia</taxon>
    </lineage>
</organism>
<reference evidence="2" key="1">
    <citation type="submission" date="2020-12" db="EMBL/GenBank/DDBJ databases">
        <title>Bacterial taxonomy.</title>
        <authorList>
            <person name="Pan X."/>
        </authorList>
    </citation>
    <scope>NUCLEOTIDE SEQUENCE</scope>
    <source>
        <strain evidence="2">KCTC 52957</strain>
    </source>
</reference>
<dbReference type="InterPro" id="IPR000683">
    <property type="entry name" value="Gfo/Idh/MocA-like_OxRdtase_N"/>
</dbReference>
<proteinExistence type="predicted"/>
<dbReference type="InterPro" id="IPR050463">
    <property type="entry name" value="Gfo/Idh/MocA_oxidrdct_glycsds"/>
</dbReference>
<dbReference type="RefSeq" id="WP_198915132.1">
    <property type="nucleotide sequence ID" value="NZ_JAEKPD010000002.1"/>
</dbReference>
<dbReference type="AlphaFoldDB" id="A0A934IHI0"/>
<dbReference type="Gene3D" id="3.40.50.720">
    <property type="entry name" value="NAD(P)-binding Rossmann-like Domain"/>
    <property type="match status" value="1"/>
</dbReference>
<dbReference type="PANTHER" id="PTHR43818:SF7">
    <property type="entry name" value="DEHYDROGENASE"/>
    <property type="match status" value="1"/>
</dbReference>
<feature type="domain" description="Gfo/Idh/MocA-like oxidoreductase N-terminal" evidence="1">
    <location>
        <begin position="5"/>
        <end position="114"/>
    </location>
</feature>
<evidence type="ECO:0000313" key="3">
    <source>
        <dbReference type="Proteomes" id="UP000642488"/>
    </source>
</evidence>
<comment type="caution">
    <text evidence="2">The sequence shown here is derived from an EMBL/GenBank/DDBJ whole genome shotgun (WGS) entry which is preliminary data.</text>
</comment>
<dbReference type="PANTHER" id="PTHR43818">
    <property type="entry name" value="BCDNA.GH03377"/>
    <property type="match status" value="1"/>
</dbReference>
<evidence type="ECO:0000259" key="1">
    <source>
        <dbReference type="Pfam" id="PF01408"/>
    </source>
</evidence>